<evidence type="ECO:0000256" key="1">
    <source>
        <dbReference type="ARBA" id="ARBA00023172"/>
    </source>
</evidence>
<protein>
    <submittedName>
        <fullName evidence="3">Site-specific integrase</fullName>
    </submittedName>
</protein>
<dbReference type="InterPro" id="IPR002104">
    <property type="entry name" value="Integrase_catalytic"/>
</dbReference>
<comment type="caution">
    <text evidence="3">The sequence shown here is derived from an EMBL/GenBank/DDBJ whole genome shotgun (WGS) entry which is preliminary data.</text>
</comment>
<organism evidence="3 4">
    <name type="scientific">Pseudomonas taiwanensis</name>
    <dbReference type="NCBI Taxonomy" id="470150"/>
    <lineage>
        <taxon>Bacteria</taxon>
        <taxon>Pseudomonadati</taxon>
        <taxon>Pseudomonadota</taxon>
        <taxon>Gammaproteobacteria</taxon>
        <taxon>Pseudomonadales</taxon>
        <taxon>Pseudomonadaceae</taxon>
        <taxon>Pseudomonas</taxon>
    </lineage>
</organism>
<dbReference type="InterPro" id="IPR011010">
    <property type="entry name" value="DNA_brk_join_enz"/>
</dbReference>
<reference evidence="3 4" key="1">
    <citation type="journal article" date="2020" name="Microorganisms">
        <title>Reliable Identification of Environmental Pseudomonas Isolates Using the rpoD Gene.</title>
        <authorList>
            <consortium name="The Broad Institute Genome Sequencing Platform"/>
            <person name="Girard L."/>
            <person name="Lood C."/>
            <person name="Rokni-Zadeh H."/>
            <person name="van Noort V."/>
            <person name="Lavigne R."/>
            <person name="De Mot R."/>
        </authorList>
    </citation>
    <scope>NUCLEOTIDE SEQUENCE [LARGE SCALE GENOMIC DNA]</scope>
    <source>
        <strain evidence="3 4">RW7P2</strain>
    </source>
</reference>
<dbReference type="EMBL" id="JABWRS010000009">
    <property type="protein sequence ID" value="MBC3476683.1"/>
    <property type="molecule type" value="Genomic_DNA"/>
</dbReference>
<dbReference type="InterPro" id="IPR013762">
    <property type="entry name" value="Integrase-like_cat_sf"/>
</dbReference>
<keyword evidence="4" id="KW-1185">Reference proteome</keyword>
<dbReference type="Gene3D" id="1.10.443.10">
    <property type="entry name" value="Intergrase catalytic core"/>
    <property type="match status" value="1"/>
</dbReference>
<name>A0ABR6V817_9PSED</name>
<dbReference type="RefSeq" id="WP_186598774.1">
    <property type="nucleotide sequence ID" value="NZ_JABWRS010000009.1"/>
</dbReference>
<dbReference type="Proteomes" id="UP000628086">
    <property type="component" value="Unassembled WGS sequence"/>
</dbReference>
<dbReference type="CDD" id="cd00397">
    <property type="entry name" value="DNA_BRE_C"/>
    <property type="match status" value="1"/>
</dbReference>
<evidence type="ECO:0000259" key="2">
    <source>
        <dbReference type="PROSITE" id="PS51898"/>
    </source>
</evidence>
<dbReference type="SUPFAM" id="SSF56349">
    <property type="entry name" value="DNA breaking-rejoining enzymes"/>
    <property type="match status" value="1"/>
</dbReference>
<proteinExistence type="predicted"/>
<accession>A0ABR6V817</accession>
<dbReference type="PROSITE" id="PS51898">
    <property type="entry name" value="TYR_RECOMBINASE"/>
    <property type="match status" value="1"/>
</dbReference>
<evidence type="ECO:0000313" key="4">
    <source>
        <dbReference type="Proteomes" id="UP000628086"/>
    </source>
</evidence>
<dbReference type="NCBIfam" id="NF040693">
    <property type="entry name" value="recomb_GmtY"/>
    <property type="match status" value="1"/>
</dbReference>
<feature type="domain" description="Tyr recombinase" evidence="2">
    <location>
        <begin position="193"/>
        <end position="443"/>
    </location>
</feature>
<sequence>MAYIIKVKARYQNDETGRTIKLPALLTESGVLISHLRYLANNSKKSSSWKEKSTQAVKLLIEYINTNVGLFSQTTKLLASFVRALEEGTIDPRTLKDPTNLFWLPRSSEHCSDLLFLITDYTDWLTRQSDYKIKRANPFRQATSTEQRMNWCAFHNKRNRVFLNHLMDPDKHSEALCTVREVKGPQRPPENITPAKRFPEDKIDLLIYQGFIMPGSNHTSAPQPDYKGQALTLLMHYGGLRKSEALHLYLSDIILDDKNNEAIVRVHHPANGKSPDEQYSTRKQFLAIHYGLVPRTEHLKTERLHLGWKNSVLDHKDGYFSVKFFPGHKAKEFLNVWIKYLKYQRVDPAPEHDHPYAFTNSKGEPETLKNAQRLHKLAVERIGLLHRKIVGTSEHGHRHSYGYRLRENGFNQIDIQKSMHHRSPDSCLVYIQPSEDEIRQKMATTHENWSTLNG</sequence>
<gene>
    <name evidence="3" type="ORF">HU747_13880</name>
</gene>
<evidence type="ECO:0000313" key="3">
    <source>
        <dbReference type="EMBL" id="MBC3476683.1"/>
    </source>
</evidence>
<keyword evidence="1" id="KW-0233">DNA recombination</keyword>